<evidence type="ECO:0000256" key="1">
    <source>
        <dbReference type="SAM" id="SignalP"/>
    </source>
</evidence>
<organism evidence="2 3">
    <name type="scientific">Panicum hallii var. hallii</name>
    <dbReference type="NCBI Taxonomy" id="1504633"/>
    <lineage>
        <taxon>Eukaryota</taxon>
        <taxon>Viridiplantae</taxon>
        <taxon>Streptophyta</taxon>
        <taxon>Embryophyta</taxon>
        <taxon>Tracheophyta</taxon>
        <taxon>Spermatophyta</taxon>
        <taxon>Magnoliopsida</taxon>
        <taxon>Liliopsida</taxon>
        <taxon>Poales</taxon>
        <taxon>Poaceae</taxon>
        <taxon>PACMAD clade</taxon>
        <taxon>Panicoideae</taxon>
        <taxon>Panicodae</taxon>
        <taxon>Paniceae</taxon>
        <taxon>Panicinae</taxon>
        <taxon>Panicum</taxon>
        <taxon>Panicum sect. Panicum</taxon>
    </lineage>
</organism>
<keyword evidence="3" id="KW-1185">Reference proteome</keyword>
<feature type="chain" id="PRO_5015483240" evidence="1">
    <location>
        <begin position="28"/>
        <end position="61"/>
    </location>
</feature>
<keyword evidence="1" id="KW-0732">Signal</keyword>
<reference evidence="2 3" key="1">
    <citation type="submission" date="2018-04" db="EMBL/GenBank/DDBJ databases">
        <title>WGS assembly of Panicum hallii var. hallii HAL2.</title>
        <authorList>
            <person name="Lovell J."/>
            <person name="Jenkins J."/>
            <person name="Lowry D."/>
            <person name="Mamidi S."/>
            <person name="Sreedasyam A."/>
            <person name="Weng X."/>
            <person name="Barry K."/>
            <person name="Bonette J."/>
            <person name="Campitelli B."/>
            <person name="Daum C."/>
            <person name="Gordon S."/>
            <person name="Gould B."/>
            <person name="Lipzen A."/>
            <person name="MacQueen A."/>
            <person name="Palacio-Mejia J."/>
            <person name="Plott C."/>
            <person name="Shakirov E."/>
            <person name="Shu S."/>
            <person name="Yoshinaga Y."/>
            <person name="Zane M."/>
            <person name="Rokhsar D."/>
            <person name="Grimwood J."/>
            <person name="Schmutz J."/>
            <person name="Juenger T."/>
        </authorList>
    </citation>
    <scope>NUCLEOTIDE SEQUENCE [LARGE SCALE GENOMIC DNA]</scope>
    <source>
        <strain evidence="3">cv. HAL2</strain>
    </source>
</reference>
<gene>
    <name evidence="2" type="ORF">GQ55_7G103300</name>
</gene>
<evidence type="ECO:0000313" key="2">
    <source>
        <dbReference type="EMBL" id="PUZ46698.1"/>
    </source>
</evidence>
<evidence type="ECO:0000313" key="3">
    <source>
        <dbReference type="Proteomes" id="UP000244336"/>
    </source>
</evidence>
<accession>A0A2T7CTN3</accession>
<proteinExistence type="predicted"/>
<dbReference type="Proteomes" id="UP000244336">
    <property type="component" value="Chromosome 7"/>
</dbReference>
<protein>
    <submittedName>
        <fullName evidence="2">Uncharacterized protein</fullName>
    </submittedName>
</protein>
<sequence>MAVMAFAAKVAMLLLILISLLAAITMAARPMEGSAGWLETAPVRMVIQMLDSESNRKSHCC</sequence>
<dbReference type="EMBL" id="CM009755">
    <property type="protein sequence ID" value="PUZ46698.1"/>
    <property type="molecule type" value="Genomic_DNA"/>
</dbReference>
<feature type="signal peptide" evidence="1">
    <location>
        <begin position="1"/>
        <end position="27"/>
    </location>
</feature>
<name>A0A2T7CTN3_9POAL</name>
<dbReference type="AlphaFoldDB" id="A0A2T7CTN3"/>
<dbReference type="Gramene" id="PUZ46698">
    <property type="protein sequence ID" value="PUZ46698"/>
    <property type="gene ID" value="GQ55_7G103300"/>
</dbReference>